<proteinExistence type="predicted"/>
<comment type="caution">
    <text evidence="2">The sequence shown here is derived from an EMBL/GenBank/DDBJ whole genome shotgun (WGS) entry which is preliminary data.</text>
</comment>
<dbReference type="EMBL" id="JAXIOK010000014">
    <property type="protein sequence ID" value="KAK4755080.1"/>
    <property type="molecule type" value="Genomic_DNA"/>
</dbReference>
<gene>
    <name evidence="2" type="ORF">SAY87_008837</name>
</gene>
<accession>A0AAN7JYV0</accession>
<dbReference type="Pfam" id="PF06364">
    <property type="entry name" value="DUF1068"/>
    <property type="match status" value="1"/>
</dbReference>
<dbReference type="InterPro" id="IPR010471">
    <property type="entry name" value="DUF1068"/>
</dbReference>
<evidence type="ECO:0000313" key="2">
    <source>
        <dbReference type="EMBL" id="KAK4755080.1"/>
    </source>
</evidence>
<keyword evidence="3" id="KW-1185">Reference proteome</keyword>
<dbReference type="AlphaFoldDB" id="A0AAN7JYV0"/>
<reference evidence="2 3" key="1">
    <citation type="journal article" date="2023" name="Hortic Res">
        <title>Pangenome of water caltrop reveals structural variations and asymmetric subgenome divergence after allopolyploidization.</title>
        <authorList>
            <person name="Zhang X."/>
            <person name="Chen Y."/>
            <person name="Wang L."/>
            <person name="Yuan Y."/>
            <person name="Fang M."/>
            <person name="Shi L."/>
            <person name="Lu R."/>
            <person name="Comes H.P."/>
            <person name="Ma Y."/>
            <person name="Chen Y."/>
            <person name="Huang G."/>
            <person name="Zhou Y."/>
            <person name="Zheng Z."/>
            <person name="Qiu Y."/>
        </authorList>
    </citation>
    <scope>NUCLEOTIDE SEQUENCE [LARGE SCALE GENOMIC DNA]</scope>
    <source>
        <tissue evidence="2">Roots</tissue>
    </source>
</reference>
<name>A0AAN7JYV0_9MYRT</name>
<keyword evidence="1" id="KW-0472">Membrane</keyword>
<evidence type="ECO:0000256" key="1">
    <source>
        <dbReference type="SAM" id="Phobius"/>
    </source>
</evidence>
<evidence type="ECO:0000313" key="3">
    <source>
        <dbReference type="Proteomes" id="UP001345219"/>
    </source>
</evidence>
<dbReference type="Proteomes" id="UP001345219">
    <property type="component" value="Chromosome 8"/>
</dbReference>
<protein>
    <submittedName>
        <fullName evidence="2">Uncharacterized protein</fullName>
    </submittedName>
</protein>
<dbReference type="PANTHER" id="PTHR32254:SF14">
    <property type="entry name" value="EXPRESSED PROTEIN"/>
    <property type="match status" value="1"/>
</dbReference>
<keyword evidence="1" id="KW-1133">Transmembrane helix</keyword>
<dbReference type="PANTHER" id="PTHR32254">
    <property type="entry name" value="EXPRESSED PROTEIN"/>
    <property type="match status" value="1"/>
</dbReference>
<keyword evidence="1" id="KW-0812">Transmembrane</keyword>
<organism evidence="2 3">
    <name type="scientific">Trapa incisa</name>
    <dbReference type="NCBI Taxonomy" id="236973"/>
    <lineage>
        <taxon>Eukaryota</taxon>
        <taxon>Viridiplantae</taxon>
        <taxon>Streptophyta</taxon>
        <taxon>Embryophyta</taxon>
        <taxon>Tracheophyta</taxon>
        <taxon>Spermatophyta</taxon>
        <taxon>Magnoliopsida</taxon>
        <taxon>eudicotyledons</taxon>
        <taxon>Gunneridae</taxon>
        <taxon>Pentapetalae</taxon>
        <taxon>rosids</taxon>
        <taxon>malvids</taxon>
        <taxon>Myrtales</taxon>
        <taxon>Lythraceae</taxon>
        <taxon>Trapa</taxon>
    </lineage>
</organism>
<sequence>MKRTQHRAIKAGLWTVGLCMVGFVVGRPLYWHLTLRSSSFRHRRTLSCPRCECDCSSEPLLSLVDGLSNHSFSMTDCMKHDPEVSEEMEKNFIDMLTEEVKQQEALALENQQRAAMMLLEAKKMASQFQKEADKCSSGMETCEEAREKSEAALELQQSLTTMWELRARQRGWRDGSE</sequence>
<feature type="transmembrane region" description="Helical" evidence="1">
    <location>
        <begin position="12"/>
        <end position="33"/>
    </location>
</feature>